<gene>
    <name evidence="1" type="ORF">ARALYDRAFT_679870</name>
</gene>
<reference evidence="2" key="1">
    <citation type="journal article" date="2011" name="Nat. Genet.">
        <title>The Arabidopsis lyrata genome sequence and the basis of rapid genome size change.</title>
        <authorList>
            <person name="Hu T.T."/>
            <person name="Pattyn P."/>
            <person name="Bakker E.G."/>
            <person name="Cao J."/>
            <person name="Cheng J.-F."/>
            <person name="Clark R.M."/>
            <person name="Fahlgren N."/>
            <person name="Fawcett J.A."/>
            <person name="Grimwood J."/>
            <person name="Gundlach H."/>
            <person name="Haberer G."/>
            <person name="Hollister J.D."/>
            <person name="Ossowski S."/>
            <person name="Ottilar R.P."/>
            <person name="Salamov A.A."/>
            <person name="Schneeberger K."/>
            <person name="Spannagl M."/>
            <person name="Wang X."/>
            <person name="Yang L."/>
            <person name="Nasrallah M.E."/>
            <person name="Bergelson J."/>
            <person name="Carrington J.C."/>
            <person name="Gaut B.S."/>
            <person name="Schmutz J."/>
            <person name="Mayer K.F.X."/>
            <person name="Van de Peer Y."/>
            <person name="Grigoriev I.V."/>
            <person name="Nordborg M."/>
            <person name="Weigel D."/>
            <person name="Guo Y.-L."/>
        </authorList>
    </citation>
    <scope>NUCLEOTIDE SEQUENCE [LARGE SCALE GENOMIC DNA]</scope>
    <source>
        <strain evidence="2">cv. MN47</strain>
    </source>
</reference>
<evidence type="ECO:0000313" key="1">
    <source>
        <dbReference type="EMBL" id="EFH69402.1"/>
    </source>
</evidence>
<name>D7KJW6_ARALL</name>
<keyword evidence="2" id="KW-1185">Reference proteome</keyword>
<sequence>MGPRRPKDLRILYMHESTTTRSSGSRTQNAKRKTDTATLLEFARVEIRGYIGSRYTSEEEIPETPAAIEVGVVADLKR</sequence>
<dbReference type="Gramene" id="Al_scaffold_0001_2193">
    <property type="protein sequence ID" value="Al_scaffold_0001_2193"/>
    <property type="gene ID" value="Al_scaffold_0001_2193"/>
</dbReference>
<proteinExistence type="predicted"/>
<organism evidence="2">
    <name type="scientific">Arabidopsis lyrata subsp. lyrata</name>
    <name type="common">Lyre-leaved rock-cress</name>
    <dbReference type="NCBI Taxonomy" id="81972"/>
    <lineage>
        <taxon>Eukaryota</taxon>
        <taxon>Viridiplantae</taxon>
        <taxon>Streptophyta</taxon>
        <taxon>Embryophyta</taxon>
        <taxon>Tracheophyta</taxon>
        <taxon>Spermatophyta</taxon>
        <taxon>Magnoliopsida</taxon>
        <taxon>eudicotyledons</taxon>
        <taxon>Gunneridae</taxon>
        <taxon>Pentapetalae</taxon>
        <taxon>rosids</taxon>
        <taxon>malvids</taxon>
        <taxon>Brassicales</taxon>
        <taxon>Brassicaceae</taxon>
        <taxon>Camelineae</taxon>
        <taxon>Arabidopsis</taxon>
    </lineage>
</organism>
<protein>
    <submittedName>
        <fullName evidence="1">Predicted protein</fullName>
    </submittedName>
</protein>
<dbReference type="EMBL" id="GL348713">
    <property type="protein sequence ID" value="EFH69402.1"/>
    <property type="molecule type" value="Genomic_DNA"/>
</dbReference>
<accession>D7KJW6</accession>
<dbReference type="HOGENOM" id="CLU_2625320_0_0_1"/>
<dbReference type="AlphaFoldDB" id="D7KJW6"/>
<evidence type="ECO:0000313" key="2">
    <source>
        <dbReference type="Proteomes" id="UP000008694"/>
    </source>
</evidence>
<dbReference type="Proteomes" id="UP000008694">
    <property type="component" value="Unassembled WGS sequence"/>
</dbReference>